<reference evidence="1 2" key="1">
    <citation type="submission" date="2020-01" db="EMBL/GenBank/DDBJ databases">
        <authorList>
            <consortium name="DOE Joint Genome Institute"/>
            <person name="Haridas S."/>
            <person name="Albert R."/>
            <person name="Binder M."/>
            <person name="Bloem J."/>
            <person name="Labutti K."/>
            <person name="Salamov A."/>
            <person name="Andreopoulos B."/>
            <person name="Baker S.E."/>
            <person name="Barry K."/>
            <person name="Bills G."/>
            <person name="Bluhm B.H."/>
            <person name="Cannon C."/>
            <person name="Castanera R."/>
            <person name="Culley D.E."/>
            <person name="Daum C."/>
            <person name="Ezra D."/>
            <person name="Gonzalez J.B."/>
            <person name="Henrissat B."/>
            <person name="Kuo A."/>
            <person name="Liang C."/>
            <person name="Lipzen A."/>
            <person name="Lutzoni F."/>
            <person name="Magnuson J."/>
            <person name="Mondo S."/>
            <person name="Nolan M."/>
            <person name="Ohm R."/>
            <person name="Pangilinan J."/>
            <person name="Park H.-J.H."/>
            <person name="Ramirez L."/>
            <person name="Alfaro M."/>
            <person name="Sun H."/>
            <person name="Tritt A."/>
            <person name="Yoshinaga Y."/>
            <person name="Zwiers L.-H.L."/>
            <person name="Turgeon B.G."/>
            <person name="Goodwin S.B."/>
            <person name="Spatafora J.W."/>
            <person name="Crous P.W."/>
            <person name="Grigoriev I.V."/>
        </authorList>
    </citation>
    <scope>NUCLEOTIDE SEQUENCE [LARGE SCALE GENOMIC DNA]</scope>
    <source>
        <strain evidence="1 2">CBS 611.86</strain>
    </source>
</reference>
<evidence type="ECO:0000313" key="1">
    <source>
        <dbReference type="EMBL" id="KAF2872011.1"/>
    </source>
</evidence>
<dbReference type="PANTHER" id="PTHR45458">
    <property type="entry name" value="SHORT-CHAIN DEHYDROGENASE/REDUCTASE SDR"/>
    <property type="match status" value="1"/>
</dbReference>
<dbReference type="AlphaFoldDB" id="A0A7C8IA89"/>
<name>A0A7C8IA89_9PLEO</name>
<gene>
    <name evidence="1" type="ORF">BDV95DRAFT_492519</name>
</gene>
<evidence type="ECO:0008006" key="3">
    <source>
        <dbReference type="Google" id="ProtNLM"/>
    </source>
</evidence>
<dbReference type="Proteomes" id="UP000481861">
    <property type="component" value="Unassembled WGS sequence"/>
</dbReference>
<sequence>MATYVVTGVSRGIGYAFLPLLSKDSNNTVVGIVRNKAATLDKISKDAELKERSNIHILEADLTSYNALKKAAAETATITGGSIDYLISNAGYIPLFDAYDPIDDLVSSKPQETTEELKKALDVNVIGQVHLFNVFMPQILKGKVKKVVSLSTGLADLDLTNDLDVFTGALYSISKAAANMAIAKFSAQYKPHGVLFISVAPGLVDTGLYNNASEEELGKLGGLMGKFKEYKPDFSGPVTPETSVRDVQAVWESKSVENGDGGAFLSQFGDKQWL</sequence>
<keyword evidence="2" id="KW-1185">Reference proteome</keyword>
<dbReference type="OrthoDB" id="7289984at2759"/>
<dbReference type="SUPFAM" id="SSF51735">
    <property type="entry name" value="NAD(P)-binding Rossmann-fold domains"/>
    <property type="match status" value="1"/>
</dbReference>
<dbReference type="InterPro" id="IPR052184">
    <property type="entry name" value="SDR_enzymes"/>
</dbReference>
<accession>A0A7C8IA89</accession>
<dbReference type="InterPro" id="IPR036291">
    <property type="entry name" value="NAD(P)-bd_dom_sf"/>
</dbReference>
<protein>
    <recommendedName>
        <fullName evidence="3">Short chain dehydrogenase</fullName>
    </recommendedName>
</protein>
<dbReference type="PRINTS" id="PR00081">
    <property type="entry name" value="GDHRDH"/>
</dbReference>
<organism evidence="1 2">
    <name type="scientific">Massariosphaeria phaeospora</name>
    <dbReference type="NCBI Taxonomy" id="100035"/>
    <lineage>
        <taxon>Eukaryota</taxon>
        <taxon>Fungi</taxon>
        <taxon>Dikarya</taxon>
        <taxon>Ascomycota</taxon>
        <taxon>Pezizomycotina</taxon>
        <taxon>Dothideomycetes</taxon>
        <taxon>Pleosporomycetidae</taxon>
        <taxon>Pleosporales</taxon>
        <taxon>Pleosporales incertae sedis</taxon>
        <taxon>Massariosphaeria</taxon>
    </lineage>
</organism>
<dbReference type="Gene3D" id="3.40.50.720">
    <property type="entry name" value="NAD(P)-binding Rossmann-like Domain"/>
    <property type="match status" value="1"/>
</dbReference>
<evidence type="ECO:0000313" key="2">
    <source>
        <dbReference type="Proteomes" id="UP000481861"/>
    </source>
</evidence>
<comment type="caution">
    <text evidence="1">The sequence shown here is derived from an EMBL/GenBank/DDBJ whole genome shotgun (WGS) entry which is preliminary data.</text>
</comment>
<dbReference type="InterPro" id="IPR002347">
    <property type="entry name" value="SDR_fam"/>
</dbReference>
<dbReference type="PANTHER" id="PTHR45458:SF3">
    <property type="entry name" value="CHAIN DEHYDROGENASE (ATSC), PUTATIVE-RELATED"/>
    <property type="match status" value="1"/>
</dbReference>
<dbReference type="EMBL" id="JAADJZ010000010">
    <property type="protein sequence ID" value="KAF2872011.1"/>
    <property type="molecule type" value="Genomic_DNA"/>
</dbReference>
<dbReference type="Pfam" id="PF00106">
    <property type="entry name" value="adh_short"/>
    <property type="match status" value="1"/>
</dbReference>
<proteinExistence type="predicted"/>
<dbReference type="GO" id="GO:0016616">
    <property type="term" value="F:oxidoreductase activity, acting on the CH-OH group of donors, NAD or NADP as acceptor"/>
    <property type="evidence" value="ECO:0007669"/>
    <property type="project" value="TreeGrafter"/>
</dbReference>